<comment type="caution">
    <text evidence="3">The sequence shown here is derived from an EMBL/GenBank/DDBJ whole genome shotgun (WGS) entry which is preliminary data.</text>
</comment>
<organism evidence="3 4">
    <name type="scientific">Mucilaginibacter corticis</name>
    <dbReference type="NCBI Taxonomy" id="2597670"/>
    <lineage>
        <taxon>Bacteria</taxon>
        <taxon>Pseudomonadati</taxon>
        <taxon>Bacteroidota</taxon>
        <taxon>Sphingobacteriia</taxon>
        <taxon>Sphingobacteriales</taxon>
        <taxon>Sphingobacteriaceae</taxon>
        <taxon>Mucilaginibacter</taxon>
    </lineage>
</organism>
<evidence type="ECO:0000256" key="2">
    <source>
        <dbReference type="SAM" id="SignalP"/>
    </source>
</evidence>
<feature type="signal peptide" evidence="2">
    <location>
        <begin position="1"/>
        <end position="21"/>
    </location>
</feature>
<gene>
    <name evidence="3" type="ORF">FO440_11475</name>
</gene>
<reference evidence="3 4" key="1">
    <citation type="submission" date="2019-07" db="EMBL/GenBank/DDBJ databases">
        <authorList>
            <person name="Huq M.A."/>
        </authorList>
    </citation>
    <scope>NUCLEOTIDE SEQUENCE [LARGE SCALE GENOMIC DNA]</scope>
    <source>
        <strain evidence="3 4">MAH-19</strain>
    </source>
</reference>
<accession>A0A556MKH4</accession>
<feature type="chain" id="PRO_5022078713" evidence="2">
    <location>
        <begin position="22"/>
        <end position="173"/>
    </location>
</feature>
<feature type="compositionally biased region" description="Basic and acidic residues" evidence="1">
    <location>
        <begin position="146"/>
        <end position="173"/>
    </location>
</feature>
<dbReference type="Proteomes" id="UP000318733">
    <property type="component" value="Unassembled WGS sequence"/>
</dbReference>
<evidence type="ECO:0000256" key="1">
    <source>
        <dbReference type="SAM" id="MobiDB-lite"/>
    </source>
</evidence>
<keyword evidence="2" id="KW-0732">Signal</keyword>
<evidence type="ECO:0000313" key="3">
    <source>
        <dbReference type="EMBL" id="TSJ40372.1"/>
    </source>
</evidence>
<dbReference type="OrthoDB" id="799522at2"/>
<name>A0A556MKH4_9SPHI</name>
<protein>
    <submittedName>
        <fullName evidence="3">Uncharacterized protein</fullName>
    </submittedName>
</protein>
<dbReference type="EMBL" id="VLPK01000002">
    <property type="protein sequence ID" value="TSJ40372.1"/>
    <property type="molecule type" value="Genomic_DNA"/>
</dbReference>
<keyword evidence="4" id="KW-1185">Reference proteome</keyword>
<dbReference type="RefSeq" id="WP_144248410.1">
    <property type="nucleotide sequence ID" value="NZ_VLPK01000002.1"/>
</dbReference>
<proteinExistence type="predicted"/>
<evidence type="ECO:0000313" key="4">
    <source>
        <dbReference type="Proteomes" id="UP000318733"/>
    </source>
</evidence>
<sequence length="173" mass="19938">MKKLFLTAVLLVSCLMFKADAQISINLGLNIGSQPDWGPVGYDHAEYYYIPDADAYYDVPNHQYVYFQNNVWVHGAALPARYHFDPYSSYKVVVNERNPWERAAVYRRKYASYKGRRNQVIIRDSKDAKYRNHWKGNGRGPGNSDYGHDKGAHGRGHDDHGHDDHGHDDHGHH</sequence>
<dbReference type="AlphaFoldDB" id="A0A556MKH4"/>
<feature type="region of interest" description="Disordered" evidence="1">
    <location>
        <begin position="131"/>
        <end position="173"/>
    </location>
</feature>